<dbReference type="InterPro" id="IPR002586">
    <property type="entry name" value="CobQ/CobB/MinD/ParA_Nub-bd_dom"/>
</dbReference>
<gene>
    <name evidence="4" type="primary">cobQ</name>
    <name evidence="7" type="ORF">GKZ89_06475</name>
</gene>
<dbReference type="GO" id="GO:0003824">
    <property type="term" value="F:catalytic activity"/>
    <property type="evidence" value="ECO:0007669"/>
    <property type="project" value="InterPro"/>
</dbReference>
<dbReference type="GO" id="GO:0015420">
    <property type="term" value="F:ABC-type vitamin B12 transporter activity"/>
    <property type="evidence" value="ECO:0007669"/>
    <property type="project" value="UniProtKB-UniRule"/>
</dbReference>
<feature type="active site" description="Nucleophile" evidence="4">
    <location>
        <position position="332"/>
    </location>
</feature>
<sequence length="493" mass="53782">MKGVMIQGTSSDAGKSFLVTALCRILAQRGLNAAPFKSQNMSNNSYVTKDGLEIGRAQGVQAEAAGQEATVYMNPILLKPSSEMHSEVVLFGKRDRVLSGINYRKEYYETALTSIRISLEELQKRHDYLIAEGAGSPAEINLNDREVVNMKVAEMADLPVILTADIERGGIFASIIGTLALLEPAHRSRVKGLIVNKFRGDPALFESGKDWLEKNTGLPVLGIIPYLPGHMIEGEDSLSIESLFPVRNEYEIEVAVIRLPFISNYTDFEPFLFEEDVRLRFVSETASFGNPDAVIIPGTKSTLADLTFLTESGLSGEIQKYASGGNRLLGICGGYQMLGETMTDPFGTDSGQPGAAAKGLGLLPGRTTFGENKQTVRRKGFVAEDGIPVEGYEIRMGETGCQGAAPFLQYAEPGGDPGAVSGSVTGTYLHHLFYNDGFRTSWLNELRERKGLRPKPCVNLKQLKDTRYSRVADHAEQHLDMKKIMDIIEGGGS</sequence>
<proteinExistence type="inferred from homology"/>
<reference evidence="7 8" key="1">
    <citation type="journal article" date="2017" name="Int. J. Syst. Evol. Microbiol.">
        <title>Bacillus mangrovi sp. nov., isolated from a sediment sample from a mangrove forest.</title>
        <authorList>
            <person name="Gupta V."/>
            <person name="Singh P.K."/>
            <person name="Korpole S."/>
            <person name="Tanuku N.R.S."/>
            <person name="Pinnaka A.K."/>
        </authorList>
    </citation>
    <scope>NUCLEOTIDE SEQUENCE [LARGE SCALE GENOMIC DNA]</scope>
    <source>
        <strain evidence="7 8">KCTC 33872</strain>
    </source>
</reference>
<dbReference type="RefSeq" id="WP_155111588.1">
    <property type="nucleotide sequence ID" value="NZ_WMIB01000004.1"/>
</dbReference>
<dbReference type="SUPFAM" id="SSF52317">
    <property type="entry name" value="Class I glutamine amidotransferase-like"/>
    <property type="match status" value="1"/>
</dbReference>
<dbReference type="OrthoDB" id="9808302at2"/>
<dbReference type="InterPro" id="IPR027417">
    <property type="entry name" value="P-loop_NTPase"/>
</dbReference>
<dbReference type="Gene3D" id="3.40.50.300">
    <property type="entry name" value="P-loop containing nucleotide triphosphate hydrolases"/>
    <property type="match status" value="1"/>
</dbReference>
<dbReference type="UniPathway" id="UPA00148"/>
<keyword evidence="2 4" id="KW-0169">Cobalamin biosynthesis</keyword>
<comment type="similarity">
    <text evidence="4">Belongs to the CobB/CobQ family. CobQ subfamily.</text>
</comment>
<dbReference type="Pfam" id="PF01656">
    <property type="entry name" value="CbiA"/>
    <property type="match status" value="1"/>
</dbReference>
<evidence type="ECO:0000313" key="7">
    <source>
        <dbReference type="EMBL" id="MTH53052.1"/>
    </source>
</evidence>
<comment type="pathway">
    <text evidence="1 4">Cofactor biosynthesis; adenosylcobalamin biosynthesis.</text>
</comment>
<dbReference type="InterPro" id="IPR047045">
    <property type="entry name" value="CobQ_N"/>
</dbReference>
<dbReference type="CDD" id="cd05389">
    <property type="entry name" value="CobQ_N"/>
    <property type="match status" value="1"/>
</dbReference>
<dbReference type="InterPro" id="IPR011698">
    <property type="entry name" value="GATase_3"/>
</dbReference>
<evidence type="ECO:0000259" key="5">
    <source>
        <dbReference type="Pfam" id="PF01656"/>
    </source>
</evidence>
<dbReference type="InterPro" id="IPR029062">
    <property type="entry name" value="Class_I_gatase-like"/>
</dbReference>
<dbReference type="NCBIfam" id="TIGR00313">
    <property type="entry name" value="cobQ"/>
    <property type="match status" value="1"/>
</dbReference>
<protein>
    <recommendedName>
        <fullName evidence="4">Cobyric acid synthase</fullName>
    </recommendedName>
</protein>
<dbReference type="Pfam" id="PF07685">
    <property type="entry name" value="GATase_3"/>
    <property type="match status" value="1"/>
</dbReference>
<evidence type="ECO:0000256" key="2">
    <source>
        <dbReference type="ARBA" id="ARBA00022573"/>
    </source>
</evidence>
<dbReference type="Gene3D" id="3.40.50.880">
    <property type="match status" value="1"/>
</dbReference>
<evidence type="ECO:0000256" key="1">
    <source>
        <dbReference type="ARBA" id="ARBA00004953"/>
    </source>
</evidence>
<feature type="active site" evidence="4">
    <location>
        <position position="430"/>
    </location>
</feature>
<dbReference type="Proteomes" id="UP000434639">
    <property type="component" value="Unassembled WGS sequence"/>
</dbReference>
<dbReference type="PANTHER" id="PTHR21343:SF1">
    <property type="entry name" value="COBYRIC ACID SYNTHASE"/>
    <property type="match status" value="1"/>
</dbReference>
<dbReference type="CDD" id="cd01750">
    <property type="entry name" value="GATase1_CobQ"/>
    <property type="match status" value="1"/>
</dbReference>
<dbReference type="PANTHER" id="PTHR21343">
    <property type="entry name" value="DETHIOBIOTIN SYNTHETASE"/>
    <property type="match status" value="1"/>
</dbReference>
<dbReference type="AlphaFoldDB" id="A0A7X2V3U6"/>
<evidence type="ECO:0000259" key="6">
    <source>
        <dbReference type="Pfam" id="PF07685"/>
    </source>
</evidence>
<evidence type="ECO:0000313" key="8">
    <source>
        <dbReference type="Proteomes" id="UP000434639"/>
    </source>
</evidence>
<dbReference type="InterPro" id="IPR004459">
    <property type="entry name" value="CobQ_synth"/>
</dbReference>
<comment type="caution">
    <text evidence="7">The sequence shown here is derived from an EMBL/GenBank/DDBJ whole genome shotgun (WGS) entry which is preliminary data.</text>
</comment>
<dbReference type="GO" id="GO:0009236">
    <property type="term" value="P:cobalamin biosynthetic process"/>
    <property type="evidence" value="ECO:0007669"/>
    <property type="project" value="UniProtKB-UniRule"/>
</dbReference>
<feature type="domain" description="CobB/CobQ-like glutamine amidotransferase" evidence="6">
    <location>
        <begin position="253"/>
        <end position="437"/>
    </location>
</feature>
<dbReference type="HAMAP" id="MF_00028">
    <property type="entry name" value="CobQ"/>
    <property type="match status" value="1"/>
</dbReference>
<keyword evidence="8" id="KW-1185">Reference proteome</keyword>
<dbReference type="InterPro" id="IPR033949">
    <property type="entry name" value="CobQ_GATase1"/>
</dbReference>
<dbReference type="PROSITE" id="PS51274">
    <property type="entry name" value="GATASE_COBBQ"/>
    <property type="match status" value="1"/>
</dbReference>
<accession>A0A7X2V3U6</accession>
<evidence type="ECO:0000256" key="3">
    <source>
        <dbReference type="ARBA" id="ARBA00022962"/>
    </source>
</evidence>
<dbReference type="EMBL" id="WMIB01000004">
    <property type="protein sequence ID" value="MTH53052.1"/>
    <property type="molecule type" value="Genomic_DNA"/>
</dbReference>
<organism evidence="7 8">
    <name type="scientific">Metabacillus mangrovi</name>
    <dbReference type="NCBI Taxonomy" id="1491830"/>
    <lineage>
        <taxon>Bacteria</taxon>
        <taxon>Bacillati</taxon>
        <taxon>Bacillota</taxon>
        <taxon>Bacilli</taxon>
        <taxon>Bacillales</taxon>
        <taxon>Bacillaceae</taxon>
        <taxon>Metabacillus</taxon>
    </lineage>
</organism>
<name>A0A7X2V3U6_9BACI</name>
<dbReference type="NCBIfam" id="NF001989">
    <property type="entry name" value="PRK00784.1"/>
    <property type="match status" value="1"/>
</dbReference>
<dbReference type="SUPFAM" id="SSF52540">
    <property type="entry name" value="P-loop containing nucleoside triphosphate hydrolases"/>
    <property type="match status" value="1"/>
</dbReference>
<keyword evidence="3 4" id="KW-0315">Glutamine amidotransferase</keyword>
<feature type="domain" description="CobQ/CobB/MinD/ParA nucleotide binding" evidence="5">
    <location>
        <begin position="4"/>
        <end position="227"/>
    </location>
</feature>
<comment type="function">
    <text evidence="4">Catalyzes amidations at positions B, D, E, and G on adenosylcobyrinic A,C-diamide. NH(2) groups are provided by glutamine, and one molecule of ATP is hydrogenolyzed for each amidation.</text>
</comment>
<evidence type="ECO:0000256" key="4">
    <source>
        <dbReference type="HAMAP-Rule" id="MF_00028"/>
    </source>
</evidence>